<comment type="caution">
    <text evidence="8">The sequence shown here is derived from an EMBL/GenBank/DDBJ whole genome shotgun (WGS) entry which is preliminary data.</text>
</comment>
<feature type="transmembrane region" description="Helical" evidence="6">
    <location>
        <begin position="143"/>
        <end position="169"/>
    </location>
</feature>
<evidence type="ECO:0000256" key="1">
    <source>
        <dbReference type="ARBA" id="ARBA00004141"/>
    </source>
</evidence>
<dbReference type="AlphaFoldDB" id="A0A0K9YLU3"/>
<organism evidence="8 9">
    <name type="scientific">Brevibacillus reuszeri</name>
    <dbReference type="NCBI Taxonomy" id="54915"/>
    <lineage>
        <taxon>Bacteria</taxon>
        <taxon>Bacillati</taxon>
        <taxon>Bacillota</taxon>
        <taxon>Bacilli</taxon>
        <taxon>Bacillales</taxon>
        <taxon>Paenibacillaceae</taxon>
        <taxon>Brevibacillus</taxon>
    </lineage>
</organism>
<feature type="transmembrane region" description="Helical" evidence="6">
    <location>
        <begin position="15"/>
        <end position="45"/>
    </location>
</feature>
<comment type="similarity">
    <text evidence="2">Belongs to the autoinducer-2 exporter (AI-2E) (TC 2.A.86) family.</text>
</comment>
<dbReference type="Pfam" id="PF01594">
    <property type="entry name" value="AI-2E_transport"/>
    <property type="match status" value="1"/>
</dbReference>
<dbReference type="PATRIC" id="fig|54915.3.peg.4127"/>
<keyword evidence="10" id="KW-1185">Reference proteome</keyword>
<dbReference type="InterPro" id="IPR002549">
    <property type="entry name" value="AI-2E-like"/>
</dbReference>
<reference evidence="9" key="1">
    <citation type="submission" date="2015-07" db="EMBL/GenBank/DDBJ databases">
        <title>Genome sequencing project for genomic taxonomy and phylogenomics of Bacillus-like bacteria.</title>
        <authorList>
            <person name="Liu B."/>
            <person name="Wang J."/>
            <person name="Zhu Y."/>
            <person name="Liu G."/>
            <person name="Chen Q."/>
            <person name="Chen Z."/>
            <person name="Lan J."/>
            <person name="Che J."/>
            <person name="Ge C."/>
            <person name="Shi H."/>
            <person name="Pan Z."/>
            <person name="Liu X."/>
        </authorList>
    </citation>
    <scope>NUCLEOTIDE SEQUENCE [LARGE SCALE GENOMIC DNA]</scope>
    <source>
        <strain evidence="9">DSM 9887</strain>
    </source>
</reference>
<evidence type="ECO:0000313" key="8">
    <source>
        <dbReference type="EMBL" id="KNB69165.1"/>
    </source>
</evidence>
<protein>
    <submittedName>
        <fullName evidence="7">AI-2E family transporter</fullName>
    </submittedName>
    <submittedName>
        <fullName evidence="8">Membrane protein</fullName>
    </submittedName>
</protein>
<dbReference type="PANTHER" id="PTHR21716">
    <property type="entry name" value="TRANSMEMBRANE PROTEIN"/>
    <property type="match status" value="1"/>
</dbReference>
<keyword evidence="5 6" id="KW-0472">Membrane</keyword>
<feature type="transmembrane region" description="Helical" evidence="6">
    <location>
        <begin position="261"/>
        <end position="281"/>
    </location>
</feature>
<reference evidence="7 10" key="3">
    <citation type="submission" date="2019-06" db="EMBL/GenBank/DDBJ databases">
        <title>Whole genome shotgun sequence of Brevibacillus reuszeri NBRC 15719.</title>
        <authorList>
            <person name="Hosoyama A."/>
            <person name="Uohara A."/>
            <person name="Ohji S."/>
            <person name="Ichikawa N."/>
        </authorList>
    </citation>
    <scope>NUCLEOTIDE SEQUENCE [LARGE SCALE GENOMIC DNA]</scope>
    <source>
        <strain evidence="7 10">NBRC 15719</strain>
    </source>
</reference>
<dbReference type="GO" id="GO:0016020">
    <property type="term" value="C:membrane"/>
    <property type="evidence" value="ECO:0007669"/>
    <property type="project" value="UniProtKB-SubCell"/>
</dbReference>
<evidence type="ECO:0000256" key="2">
    <source>
        <dbReference type="ARBA" id="ARBA00009773"/>
    </source>
</evidence>
<accession>A0A0K9YLU3</accession>
<feature type="transmembrane region" description="Helical" evidence="6">
    <location>
        <begin position="293"/>
        <end position="323"/>
    </location>
</feature>
<dbReference type="STRING" id="54915.ADS79_24890"/>
<evidence type="ECO:0000256" key="3">
    <source>
        <dbReference type="ARBA" id="ARBA00022692"/>
    </source>
</evidence>
<proteinExistence type="inferred from homology"/>
<evidence type="ECO:0000256" key="6">
    <source>
        <dbReference type="SAM" id="Phobius"/>
    </source>
</evidence>
<evidence type="ECO:0000313" key="7">
    <source>
        <dbReference type="EMBL" id="GED71712.1"/>
    </source>
</evidence>
<feature type="transmembrane region" description="Helical" evidence="6">
    <location>
        <begin position="66"/>
        <end position="87"/>
    </location>
</feature>
<keyword evidence="3 6" id="KW-0812">Transmembrane</keyword>
<evidence type="ECO:0000256" key="4">
    <source>
        <dbReference type="ARBA" id="ARBA00022989"/>
    </source>
</evidence>
<comment type="subcellular location">
    <subcellularLocation>
        <location evidence="1">Membrane</location>
        <topology evidence="1">Multi-pass membrane protein</topology>
    </subcellularLocation>
</comment>
<reference evidence="8" key="2">
    <citation type="submission" date="2015-07" db="EMBL/GenBank/DDBJ databases">
        <title>MeaNS - Measles Nucleotide Surveillance Program.</title>
        <authorList>
            <person name="Tran T."/>
            <person name="Druce J."/>
        </authorList>
    </citation>
    <scope>NUCLEOTIDE SEQUENCE</scope>
    <source>
        <strain evidence="8">DSM 9887</strain>
    </source>
</reference>
<dbReference type="EMBL" id="LGIQ01000011">
    <property type="protein sequence ID" value="KNB69165.1"/>
    <property type="molecule type" value="Genomic_DNA"/>
</dbReference>
<dbReference type="RefSeq" id="WP_049741158.1">
    <property type="nucleotide sequence ID" value="NZ_BJON01000022.1"/>
</dbReference>
<feature type="transmembrane region" description="Helical" evidence="6">
    <location>
        <begin position="224"/>
        <end position="249"/>
    </location>
</feature>
<evidence type="ECO:0000313" key="9">
    <source>
        <dbReference type="Proteomes" id="UP000036834"/>
    </source>
</evidence>
<dbReference type="EMBL" id="BJON01000022">
    <property type="protein sequence ID" value="GED71712.1"/>
    <property type="molecule type" value="Genomic_DNA"/>
</dbReference>
<evidence type="ECO:0000256" key="5">
    <source>
        <dbReference type="ARBA" id="ARBA00023136"/>
    </source>
</evidence>
<dbReference type="OrthoDB" id="9772136at2"/>
<dbReference type="Proteomes" id="UP000036834">
    <property type="component" value="Unassembled WGS sequence"/>
</dbReference>
<dbReference type="PANTHER" id="PTHR21716:SF62">
    <property type="entry name" value="TRANSPORT PROTEIN YDBI-RELATED"/>
    <property type="match status" value="1"/>
</dbReference>
<dbReference type="Proteomes" id="UP000319578">
    <property type="component" value="Unassembled WGS sequence"/>
</dbReference>
<evidence type="ECO:0000313" key="10">
    <source>
        <dbReference type="Proteomes" id="UP000319578"/>
    </source>
</evidence>
<dbReference type="GO" id="GO:0055085">
    <property type="term" value="P:transmembrane transport"/>
    <property type="evidence" value="ECO:0007669"/>
    <property type="project" value="TreeGrafter"/>
</dbReference>
<keyword evidence="4 6" id="KW-1133">Transmembrane helix</keyword>
<feature type="transmembrane region" description="Helical" evidence="6">
    <location>
        <begin position="190"/>
        <end position="218"/>
    </location>
</feature>
<sequence>MNLLTFLKKPDVRRFGILALFCLLLYSLGSMMNVVLLTFLVTFLMDRLHFHVTKLIHKVIPISPKLVLVTQYVVLTTLLVVGGFKVFPALIHQSAQLIHVIEHVFRNQQGNEFMQYVMPALEKVDMQGIVKSSLDFLSVVKNWGFNMFLALILSLFFLLGKANVIAFTAQFKESKLSWLYNEIEYFSKKFILTFGKVIETQLLIALINTILTTIALWFMGFPNLIGLALLIFVLGLIPVAGVVISLIPLSAIAFSIGGIHMVVYLLIFVALIHALEAYVLNPRLMASKTHLPIFYTFVVLIFSEHFFGVWGLIVGIPSFVFLLDILEVKKMGQPLPNAVSTQ</sequence>
<name>A0A0K9YLU3_9BACL</name>
<gene>
    <name evidence="8" type="ORF">ADS79_24890</name>
    <name evidence="7" type="ORF">BRE01_54140</name>
</gene>